<evidence type="ECO:0000313" key="3">
    <source>
        <dbReference type="Proteomes" id="UP000027073"/>
    </source>
</evidence>
<dbReference type="AlphaFoldDB" id="A0A067NNW6"/>
<organism evidence="2 3">
    <name type="scientific">Pleurotus ostreatus (strain PC15)</name>
    <name type="common">Oyster mushroom</name>
    <dbReference type="NCBI Taxonomy" id="1137138"/>
    <lineage>
        <taxon>Eukaryota</taxon>
        <taxon>Fungi</taxon>
        <taxon>Dikarya</taxon>
        <taxon>Basidiomycota</taxon>
        <taxon>Agaricomycotina</taxon>
        <taxon>Agaricomycetes</taxon>
        <taxon>Agaricomycetidae</taxon>
        <taxon>Agaricales</taxon>
        <taxon>Pleurotineae</taxon>
        <taxon>Pleurotaceae</taxon>
        <taxon>Pleurotus</taxon>
    </lineage>
</organism>
<evidence type="ECO:0000313" key="2">
    <source>
        <dbReference type="EMBL" id="KDQ25296.1"/>
    </source>
</evidence>
<sequence length="569" mass="61386">MKLIIAWSAVAATIVAARPNNWAVPCFEGECAYDLHPSTGSSGHIKIAGSPNAITDITPAAGWVVLDCDPNRLDQEIRLVCNSHDMEEAGCAHFFEGGGPVHKYARLPESCSTHPFVRIASATVHEDQSIPHHKHDQIERRDGAFPQVYAVRIDDQFHEIDDSKFGAVTFAVAGVTEPGVDMSFDMPHDIHTKEGADRFVEASKQLMEERTAAAALSKREDIATKAPEKFSYDADIPFTGVTKSCKHGSASASATVGITLKAKVNGHLKLGMSAVGDAAKKQLSSFTEHFFDFSISIEQDLRGKIELSGAITLGEFKIITPTGVPALSLDLKFITVGTMFELLGHLTGQIDLGVEIDTHVVYGIEKATFDFPATGSIKPTWKDGSYTLKVNPGSEKIASLKVGIIPKLLFGIKVFGVAPDVFLSFGAYTEGSVKPKKAIEIKSGEKFDIKKVEICGEIKGLLDANIGAELALFSIWKGHTVKNIWKKEFDFWKSASCPKTKRELLSLDAPPASNVTMTNTLVSRSVHNTDGIKINIPPLTTNWACETTLSPTLGSIAEGVKIAAKALGL</sequence>
<accession>A0A067NNW6</accession>
<gene>
    <name evidence="2" type="ORF">PLEOSDRAFT_1106238</name>
</gene>
<evidence type="ECO:0000256" key="1">
    <source>
        <dbReference type="SAM" id="SignalP"/>
    </source>
</evidence>
<dbReference type="HOGENOM" id="CLU_022145_0_0_1"/>
<dbReference type="EMBL" id="KL198010">
    <property type="protein sequence ID" value="KDQ25296.1"/>
    <property type="molecule type" value="Genomic_DNA"/>
</dbReference>
<feature type="signal peptide" evidence="1">
    <location>
        <begin position="1"/>
        <end position="17"/>
    </location>
</feature>
<feature type="chain" id="PRO_5001642390" evidence="1">
    <location>
        <begin position="18"/>
        <end position="569"/>
    </location>
</feature>
<proteinExistence type="predicted"/>
<dbReference type="InParanoid" id="A0A067NNW6"/>
<protein>
    <submittedName>
        <fullName evidence="2">Uncharacterized protein</fullName>
    </submittedName>
</protein>
<dbReference type="Proteomes" id="UP000027073">
    <property type="component" value="Unassembled WGS sequence"/>
</dbReference>
<reference evidence="3" key="1">
    <citation type="journal article" date="2014" name="Proc. Natl. Acad. Sci. U.S.A.">
        <title>Extensive sampling of basidiomycete genomes demonstrates inadequacy of the white-rot/brown-rot paradigm for wood decay fungi.</title>
        <authorList>
            <person name="Riley R."/>
            <person name="Salamov A.A."/>
            <person name="Brown D.W."/>
            <person name="Nagy L.G."/>
            <person name="Floudas D."/>
            <person name="Held B.W."/>
            <person name="Levasseur A."/>
            <person name="Lombard V."/>
            <person name="Morin E."/>
            <person name="Otillar R."/>
            <person name="Lindquist E.A."/>
            <person name="Sun H."/>
            <person name="LaButti K.M."/>
            <person name="Schmutz J."/>
            <person name="Jabbour D."/>
            <person name="Luo H."/>
            <person name="Baker S.E."/>
            <person name="Pisabarro A.G."/>
            <person name="Walton J.D."/>
            <person name="Blanchette R.A."/>
            <person name="Henrissat B."/>
            <person name="Martin F."/>
            <person name="Cullen D."/>
            <person name="Hibbett D.S."/>
            <person name="Grigoriev I.V."/>
        </authorList>
    </citation>
    <scope>NUCLEOTIDE SEQUENCE [LARGE SCALE GENOMIC DNA]</scope>
    <source>
        <strain evidence="3">PC15</strain>
    </source>
</reference>
<dbReference type="OrthoDB" id="2860289at2759"/>
<dbReference type="VEuPathDB" id="FungiDB:PLEOSDRAFT_1106238"/>
<name>A0A067NNW6_PLEO1</name>
<keyword evidence="1" id="KW-0732">Signal</keyword>